<dbReference type="AlphaFoldDB" id="A0AAW0AZJ7"/>
<organism evidence="3 4">
    <name type="scientific">Paramarasmius palmivorus</name>
    <dbReference type="NCBI Taxonomy" id="297713"/>
    <lineage>
        <taxon>Eukaryota</taxon>
        <taxon>Fungi</taxon>
        <taxon>Dikarya</taxon>
        <taxon>Basidiomycota</taxon>
        <taxon>Agaricomycotina</taxon>
        <taxon>Agaricomycetes</taxon>
        <taxon>Agaricomycetidae</taxon>
        <taxon>Agaricales</taxon>
        <taxon>Marasmiineae</taxon>
        <taxon>Marasmiaceae</taxon>
        <taxon>Paramarasmius</taxon>
    </lineage>
</organism>
<name>A0AAW0AZJ7_9AGAR</name>
<accession>A0AAW0AZJ7</accession>
<comment type="caution">
    <text evidence="3">The sequence shown here is derived from an EMBL/GenBank/DDBJ whole genome shotgun (WGS) entry which is preliminary data.</text>
</comment>
<feature type="region of interest" description="Disordered" evidence="1">
    <location>
        <begin position="1"/>
        <end position="27"/>
    </location>
</feature>
<keyword evidence="4" id="KW-1185">Reference proteome</keyword>
<evidence type="ECO:0000313" key="3">
    <source>
        <dbReference type="EMBL" id="KAK7018762.1"/>
    </source>
</evidence>
<reference evidence="3 4" key="1">
    <citation type="submission" date="2024-01" db="EMBL/GenBank/DDBJ databases">
        <title>A draft genome for a cacao thread blight-causing isolate of Paramarasmius palmivorus.</title>
        <authorList>
            <person name="Baruah I.K."/>
            <person name="Bukari Y."/>
            <person name="Amoako-Attah I."/>
            <person name="Meinhardt L.W."/>
            <person name="Bailey B.A."/>
            <person name="Cohen S.P."/>
        </authorList>
    </citation>
    <scope>NUCLEOTIDE SEQUENCE [LARGE SCALE GENOMIC DNA]</scope>
    <source>
        <strain evidence="3 4">GH-12</strain>
    </source>
</reference>
<feature type="compositionally biased region" description="Low complexity" evidence="1">
    <location>
        <begin position="159"/>
        <end position="170"/>
    </location>
</feature>
<gene>
    <name evidence="3" type="primary">RBT1_48</name>
    <name evidence="2" type="synonym">RBT1_61</name>
    <name evidence="3" type="ORF">VNI00_018252</name>
    <name evidence="2" type="ORF">VNI00_019106</name>
</gene>
<dbReference type="EMBL" id="JAYKXP010000220">
    <property type="protein sequence ID" value="KAK7018762.1"/>
    <property type="molecule type" value="Genomic_DNA"/>
</dbReference>
<dbReference type="Proteomes" id="UP001383192">
    <property type="component" value="Unassembled WGS sequence"/>
</dbReference>
<evidence type="ECO:0000313" key="4">
    <source>
        <dbReference type="Proteomes" id="UP001383192"/>
    </source>
</evidence>
<feature type="compositionally biased region" description="Basic and acidic residues" evidence="1">
    <location>
        <begin position="1"/>
        <end position="12"/>
    </location>
</feature>
<evidence type="ECO:0000256" key="1">
    <source>
        <dbReference type="SAM" id="MobiDB-lite"/>
    </source>
</evidence>
<protein>
    <submittedName>
        <fullName evidence="3">SERTA domain-containing protein 3</fullName>
    </submittedName>
</protein>
<evidence type="ECO:0000313" key="2">
    <source>
        <dbReference type="EMBL" id="KAK7015508.1"/>
    </source>
</evidence>
<dbReference type="EMBL" id="JAYKXP010000318">
    <property type="protein sequence ID" value="KAK7015508.1"/>
    <property type="molecule type" value="Genomic_DNA"/>
</dbReference>
<proteinExistence type="predicted"/>
<sequence>MSGSKEPIDASRSRKHSRSSSPLDLQPQKVMLVEMPIGAAQAEIRRLRIERFELLQKVGDLEAQLAKQSLITETQLEEKGPEDVSTGHKACGQCLESIRSPLETIEKGLKQHHPRAYISVRDKISGVMNVIEGTGGGGLGCGDSEAERDTHSLNLNVMEGRSSKTSSSKMGSEDKNKGLHMTEGPVQVPPRDDMHGANPFSCPEDAPEWFQSLFRQLDNNLSGDYCNLLLLWVQFEALNSFSKGYRGLATQKRPDELTKWINSGRKKAVVLEDSEAVLSSFARRLWCWWMSLQPEWRQYSDSGKPLPVEVFPSDWNTLDHSGPNGWVSVIAALCWLGNALRRTKVSVPKPKEDWEDMVKDVLHMLGGLVAFRRARK</sequence>
<feature type="region of interest" description="Disordered" evidence="1">
    <location>
        <begin position="159"/>
        <end position="182"/>
    </location>
</feature>